<dbReference type="PANTHER" id="PTHR39596:SF2">
    <property type="entry name" value="HET DOMAIN PROTEIN (AFU_ORTHOLOGUE AFUA_1G17550)-RELATED"/>
    <property type="match status" value="1"/>
</dbReference>
<reference evidence="2" key="1">
    <citation type="journal article" date="2020" name="Stud. Mycol.">
        <title>101 Dothideomycetes genomes: a test case for predicting lifestyles and emergence of pathogens.</title>
        <authorList>
            <person name="Haridas S."/>
            <person name="Albert R."/>
            <person name="Binder M."/>
            <person name="Bloem J."/>
            <person name="Labutti K."/>
            <person name="Salamov A."/>
            <person name="Andreopoulos B."/>
            <person name="Baker S."/>
            <person name="Barry K."/>
            <person name="Bills G."/>
            <person name="Bluhm B."/>
            <person name="Cannon C."/>
            <person name="Castanera R."/>
            <person name="Culley D."/>
            <person name="Daum C."/>
            <person name="Ezra D."/>
            <person name="Gonzalez J."/>
            <person name="Henrissat B."/>
            <person name="Kuo A."/>
            <person name="Liang C."/>
            <person name="Lipzen A."/>
            <person name="Lutzoni F."/>
            <person name="Magnuson J."/>
            <person name="Mondo S."/>
            <person name="Nolan M."/>
            <person name="Ohm R."/>
            <person name="Pangilinan J."/>
            <person name="Park H.-J."/>
            <person name="Ramirez L."/>
            <person name="Alfaro M."/>
            <person name="Sun H."/>
            <person name="Tritt A."/>
            <person name="Yoshinaga Y."/>
            <person name="Zwiers L.-H."/>
            <person name="Turgeon B."/>
            <person name="Goodwin S."/>
            <person name="Spatafora J."/>
            <person name="Crous P."/>
            <person name="Grigoriev I."/>
        </authorList>
    </citation>
    <scope>NUCLEOTIDE SEQUENCE</scope>
    <source>
        <strain evidence="2">CBS 125425</strain>
    </source>
</reference>
<dbReference type="InterPro" id="IPR010730">
    <property type="entry name" value="HET"/>
</dbReference>
<protein>
    <recommendedName>
        <fullName evidence="1">Heterokaryon incompatibility domain-containing protein</fullName>
    </recommendedName>
</protein>
<proteinExistence type="predicted"/>
<dbReference type="Proteomes" id="UP000799444">
    <property type="component" value="Unassembled WGS sequence"/>
</dbReference>
<dbReference type="EMBL" id="ML996163">
    <property type="protein sequence ID" value="KAF2733325.1"/>
    <property type="molecule type" value="Genomic_DNA"/>
</dbReference>
<accession>A0A9P4QVP4</accession>
<keyword evidence="3" id="KW-1185">Reference proteome</keyword>
<dbReference type="PANTHER" id="PTHR39596">
    <property type="match status" value="1"/>
</dbReference>
<feature type="domain" description="Heterokaryon incompatibility" evidence="1">
    <location>
        <begin position="359"/>
        <end position="432"/>
    </location>
</feature>
<name>A0A9P4QVP4_9PLEO</name>
<evidence type="ECO:0000313" key="3">
    <source>
        <dbReference type="Proteomes" id="UP000799444"/>
    </source>
</evidence>
<dbReference type="OrthoDB" id="2426273at2759"/>
<evidence type="ECO:0000313" key="2">
    <source>
        <dbReference type="EMBL" id="KAF2733325.1"/>
    </source>
</evidence>
<gene>
    <name evidence="2" type="ORF">EJ04DRAFT_605798</name>
</gene>
<sequence>MDHIRSLERFRINHAPLVQIPWLGYDHETHPICAFGAWPQCRGWNASSISTLSNLDDINPKLAISIAMLQAWLFVGFLEDLFERRIKKSEFVIQTRKRALVSTKLLLELFEEWSLKVEEMSDGEREGRAKHSEGLLKELQFWCFKLSSLDHPSLNEVPWETRPDYERRVIKQGEVESDIGAITRLATLIGEAVNTLKARLNTGGRINTSTGFVGAYSNYEQKRLVSQLMRAGWCPFMARVLFTYRYTIAEFAAFWPEKGKGERHAACTPRLCRGYNVEPGSYQPKHKPLTCACPYIIPDLAEIERILRDGGIPLIGISTLSENGHEGMCAKFEDPSTPWDNEVRLTVIAASKLAPHQRYAAISHVWSDGMGSRTEEGLPRCIVRKVYLTIKAYGHSYFWMDSLCVPWQLESRRQALRLMAKTYQDAFITVVFDASISKIPFTTDPEDMENILLRIVTSPWMQRLWTLQEAVLSRWLVFQFRDQLASALDIWSAVVISTNHGANPIVQVLANEFLKLLKHRSEFLKIPSQLELGDIYRMLRIRTTSRASDETHAIAGLFGLDALALLREPPDTRLMKFFQMIKSVPSDIVFLKRKRMEADGFRWAPKSMLISDDETTAADDHLEMGYGNRHLAECLEGGGLVGRYHMLKLSKTASLKQSFYVDDIRIRVDCSTTTTTSSDVDPLGQWNSLSAPSILDRSGSSRILTVTAADFRSTSNFEFDAIVLHSSSTHGRPITLGAALLSKPFQDGLRVPAYTYKERVLPDLDVGGLQKTESHYPGVGLSLLKIFPPETFSRKKRDFGLRRSNEPHLASGRSNRRACGNTICPPPTGASGCRKRPRYSQRASVEIGFSCGAVPRALARWPTEEVWRERLSARPNRPWALHRGLRAVECPIHFAIFQHDVLRQIGAENNKNTTCDKERKISHDTCVISLASLPTQMDM</sequence>
<evidence type="ECO:0000259" key="1">
    <source>
        <dbReference type="Pfam" id="PF06985"/>
    </source>
</evidence>
<dbReference type="AlphaFoldDB" id="A0A9P4QVP4"/>
<comment type="caution">
    <text evidence="2">The sequence shown here is derived from an EMBL/GenBank/DDBJ whole genome shotgun (WGS) entry which is preliminary data.</text>
</comment>
<dbReference type="Pfam" id="PF06985">
    <property type="entry name" value="HET"/>
    <property type="match status" value="1"/>
</dbReference>
<organism evidence="2 3">
    <name type="scientific">Polyplosphaeria fusca</name>
    <dbReference type="NCBI Taxonomy" id="682080"/>
    <lineage>
        <taxon>Eukaryota</taxon>
        <taxon>Fungi</taxon>
        <taxon>Dikarya</taxon>
        <taxon>Ascomycota</taxon>
        <taxon>Pezizomycotina</taxon>
        <taxon>Dothideomycetes</taxon>
        <taxon>Pleosporomycetidae</taxon>
        <taxon>Pleosporales</taxon>
        <taxon>Tetraplosphaeriaceae</taxon>
        <taxon>Polyplosphaeria</taxon>
    </lineage>
</organism>